<dbReference type="EMBL" id="CP025583">
    <property type="protein sequence ID" value="AUM73408.1"/>
    <property type="molecule type" value="Genomic_DNA"/>
</dbReference>
<comment type="function">
    <text evidence="10 13">F(1)F(0) ATP synthase produces ATP from ADP in the presence of a proton or sodium gradient. F-type ATPases consist of two structural domains, F(1) containing the extramembraneous catalytic core and F(0) containing the membrane proton channel, linked together by a central stalk and a peripheral stalk. During catalysis, ATP synthesis in the catalytic domain of F(1) is coupled via a rotary mechanism of the central stalk subunits to proton translocation.</text>
</comment>
<accession>A0A2K9MCP8</accession>
<keyword evidence="5 13" id="KW-0375">Hydrogen ion transport</keyword>
<keyword evidence="4 13" id="KW-0812">Transmembrane</keyword>
<sequence>MFSLLQDAAVTVVETETLTPPANPDAAVLTADPGAGVVVVTPDAGHVADAAVSSGGMPQLDVTTFGNQIFWLLVTLAVLYWVMSKVALPRIDAVISDRQGAITGDLMQAEDYKKKAKDAEAAYDKALADARTEAGKIIAAQKADIQKELDAAIAKADAEIAARTAESEKRIGAIRDSATADARSVARDVTAELVRKFGGKAEDSAIDAAVDSRLKGAA</sequence>
<comment type="function">
    <text evidence="11">Component of the F(0) channel, it forms part of the peripheral stalk, linking F(1) to F(0). The b'-subunit is a diverged and duplicated form of b found in plants and photosynthetic bacteria.</text>
</comment>
<comment type="subcellular location">
    <subcellularLocation>
        <location evidence="13">Cell membrane</location>
        <topology evidence="13">Single-pass membrane protein</topology>
    </subcellularLocation>
    <subcellularLocation>
        <location evidence="12">Endomembrane system</location>
        <topology evidence="12">Single-pass membrane protein</topology>
    </subcellularLocation>
</comment>
<dbReference type="NCBIfam" id="NF009988">
    <property type="entry name" value="PRK13454.1"/>
    <property type="match status" value="1"/>
</dbReference>
<dbReference type="GO" id="GO:0046961">
    <property type="term" value="F:proton-transporting ATPase activity, rotational mechanism"/>
    <property type="evidence" value="ECO:0007669"/>
    <property type="project" value="TreeGrafter"/>
</dbReference>
<proteinExistence type="inferred from homology"/>
<keyword evidence="7 13" id="KW-0406">Ion transport</keyword>
<dbReference type="RefSeq" id="WP_101498792.1">
    <property type="nucleotide sequence ID" value="NZ_CP025583.1"/>
</dbReference>
<evidence type="ECO:0000256" key="5">
    <source>
        <dbReference type="ARBA" id="ARBA00022781"/>
    </source>
</evidence>
<dbReference type="HAMAP" id="MF_01398">
    <property type="entry name" value="ATP_synth_b_bprime"/>
    <property type="match status" value="1"/>
</dbReference>
<dbReference type="InterPro" id="IPR002146">
    <property type="entry name" value="ATP_synth_b/b'su_bac/chlpt"/>
</dbReference>
<evidence type="ECO:0000313" key="16">
    <source>
        <dbReference type="Proteomes" id="UP000234882"/>
    </source>
</evidence>
<keyword evidence="13" id="KW-1003">Cell membrane</keyword>
<organism evidence="15 16">
    <name type="scientific">Paracoccus jeotgali</name>
    <dbReference type="NCBI Taxonomy" id="2065379"/>
    <lineage>
        <taxon>Bacteria</taxon>
        <taxon>Pseudomonadati</taxon>
        <taxon>Pseudomonadota</taxon>
        <taxon>Alphaproteobacteria</taxon>
        <taxon>Rhodobacterales</taxon>
        <taxon>Paracoccaceae</taxon>
        <taxon>Paracoccus</taxon>
    </lineage>
</organism>
<dbReference type="Pfam" id="PF00430">
    <property type="entry name" value="ATP-synt_B"/>
    <property type="match status" value="1"/>
</dbReference>
<reference evidence="16" key="1">
    <citation type="submission" date="2017-12" db="EMBL/GenBank/DDBJ databases">
        <title>Genomic analysis of Paracoccus sp. CBA4604.</title>
        <authorList>
            <person name="Roh S.W."/>
            <person name="Kim J.Y."/>
            <person name="Kim J.S."/>
        </authorList>
    </citation>
    <scope>NUCLEOTIDE SEQUENCE [LARGE SCALE GENOMIC DNA]</scope>
    <source>
        <strain evidence="16">CBA4604</strain>
    </source>
</reference>
<evidence type="ECO:0000256" key="12">
    <source>
        <dbReference type="ARBA" id="ARBA00037847"/>
    </source>
</evidence>
<evidence type="ECO:0000313" key="15">
    <source>
        <dbReference type="EMBL" id="AUM73408.1"/>
    </source>
</evidence>
<dbReference type="GO" id="GO:0005886">
    <property type="term" value="C:plasma membrane"/>
    <property type="evidence" value="ECO:0007669"/>
    <property type="project" value="UniProtKB-SubCell"/>
</dbReference>
<protein>
    <recommendedName>
        <fullName evidence="13">ATP synthase subunit b</fullName>
    </recommendedName>
    <alternativeName>
        <fullName evidence="13">ATP synthase F(0) sector subunit b</fullName>
    </alternativeName>
    <alternativeName>
        <fullName evidence="13">ATPase subunit I</fullName>
    </alternativeName>
    <alternativeName>
        <fullName evidence="13">F-type ATPase subunit b</fullName>
        <shortName evidence="13">F-ATPase subunit b</shortName>
    </alternativeName>
</protein>
<dbReference type="OrthoDB" id="9805716at2"/>
<evidence type="ECO:0000256" key="4">
    <source>
        <dbReference type="ARBA" id="ARBA00022692"/>
    </source>
</evidence>
<evidence type="ECO:0000256" key="8">
    <source>
        <dbReference type="ARBA" id="ARBA00023136"/>
    </source>
</evidence>
<dbReference type="AlphaFoldDB" id="A0A2K9MCP8"/>
<evidence type="ECO:0000256" key="10">
    <source>
        <dbReference type="ARBA" id="ARBA00025198"/>
    </source>
</evidence>
<dbReference type="Proteomes" id="UP000234882">
    <property type="component" value="Chromosome"/>
</dbReference>
<name>A0A2K9MCP8_9RHOB</name>
<evidence type="ECO:0000256" key="3">
    <source>
        <dbReference type="ARBA" id="ARBA00022547"/>
    </source>
</evidence>
<dbReference type="KEGG" id="paru:CYR75_03035"/>
<keyword evidence="6 13" id="KW-1133">Transmembrane helix</keyword>
<evidence type="ECO:0000256" key="1">
    <source>
        <dbReference type="ARBA" id="ARBA00005513"/>
    </source>
</evidence>
<dbReference type="CDD" id="cd06503">
    <property type="entry name" value="ATP-synt_Fo_b"/>
    <property type="match status" value="1"/>
</dbReference>
<evidence type="ECO:0000256" key="7">
    <source>
        <dbReference type="ARBA" id="ARBA00023065"/>
    </source>
</evidence>
<evidence type="ECO:0000256" key="13">
    <source>
        <dbReference type="HAMAP-Rule" id="MF_01398"/>
    </source>
</evidence>
<evidence type="ECO:0000256" key="9">
    <source>
        <dbReference type="ARBA" id="ARBA00023310"/>
    </source>
</evidence>
<dbReference type="GO" id="GO:0045259">
    <property type="term" value="C:proton-transporting ATP synthase complex"/>
    <property type="evidence" value="ECO:0007669"/>
    <property type="project" value="UniProtKB-KW"/>
</dbReference>
<comment type="subunit">
    <text evidence="13">F-type ATPases have 2 components, F(1) - the catalytic core - and F(0) - the membrane proton channel. F(1) has five subunits: alpha(3), beta(3), gamma(1), delta(1), epsilon(1). F(0) has three main subunits: a(1), b(2) and c(10-14). The alpha and beta chains form an alternating ring which encloses part of the gamma chain. F(1) is attached to F(0) by a central stalk formed by the gamma and epsilon chains, while a peripheral stalk is formed by the delta and b chains.</text>
</comment>
<evidence type="ECO:0000256" key="11">
    <source>
        <dbReference type="ARBA" id="ARBA00025614"/>
    </source>
</evidence>
<evidence type="ECO:0000256" key="14">
    <source>
        <dbReference type="RuleBase" id="RU003848"/>
    </source>
</evidence>
<evidence type="ECO:0000256" key="6">
    <source>
        <dbReference type="ARBA" id="ARBA00022989"/>
    </source>
</evidence>
<dbReference type="InterPro" id="IPR050059">
    <property type="entry name" value="ATP_synthase_B_chain"/>
</dbReference>
<keyword evidence="3 13" id="KW-0138">CF(0)</keyword>
<keyword evidence="9 13" id="KW-0066">ATP synthesis</keyword>
<keyword evidence="16" id="KW-1185">Reference proteome</keyword>
<dbReference type="PANTHER" id="PTHR33445">
    <property type="entry name" value="ATP SYNTHASE SUBUNIT B', CHLOROPLASTIC"/>
    <property type="match status" value="1"/>
</dbReference>
<keyword evidence="8 13" id="KW-0472">Membrane</keyword>
<keyword evidence="2 13" id="KW-0813">Transport</keyword>
<dbReference type="GO" id="GO:0046933">
    <property type="term" value="F:proton-transporting ATP synthase activity, rotational mechanism"/>
    <property type="evidence" value="ECO:0007669"/>
    <property type="project" value="UniProtKB-UniRule"/>
</dbReference>
<dbReference type="GO" id="GO:0012505">
    <property type="term" value="C:endomembrane system"/>
    <property type="evidence" value="ECO:0007669"/>
    <property type="project" value="UniProtKB-SubCell"/>
</dbReference>
<evidence type="ECO:0000256" key="2">
    <source>
        <dbReference type="ARBA" id="ARBA00022448"/>
    </source>
</evidence>
<gene>
    <name evidence="13" type="primary">atpF</name>
    <name evidence="15" type="ORF">CYR75_03035</name>
</gene>
<comment type="similarity">
    <text evidence="1 13 14">Belongs to the ATPase B chain family.</text>
</comment>
<dbReference type="PANTHER" id="PTHR33445:SF1">
    <property type="entry name" value="ATP SYNTHASE SUBUNIT B"/>
    <property type="match status" value="1"/>
</dbReference>